<organism evidence="2 3">
    <name type="scientific">Stylosanthes scabra</name>
    <dbReference type="NCBI Taxonomy" id="79078"/>
    <lineage>
        <taxon>Eukaryota</taxon>
        <taxon>Viridiplantae</taxon>
        <taxon>Streptophyta</taxon>
        <taxon>Embryophyta</taxon>
        <taxon>Tracheophyta</taxon>
        <taxon>Spermatophyta</taxon>
        <taxon>Magnoliopsida</taxon>
        <taxon>eudicotyledons</taxon>
        <taxon>Gunneridae</taxon>
        <taxon>Pentapetalae</taxon>
        <taxon>rosids</taxon>
        <taxon>fabids</taxon>
        <taxon>Fabales</taxon>
        <taxon>Fabaceae</taxon>
        <taxon>Papilionoideae</taxon>
        <taxon>50 kb inversion clade</taxon>
        <taxon>dalbergioids sensu lato</taxon>
        <taxon>Dalbergieae</taxon>
        <taxon>Pterocarpus clade</taxon>
        <taxon>Stylosanthes</taxon>
    </lineage>
</organism>
<comment type="caution">
    <text evidence="2">The sequence shown here is derived from an EMBL/GenBank/DDBJ whole genome shotgun (WGS) entry which is preliminary data.</text>
</comment>
<accession>A0ABU6SQ88</accession>
<name>A0ABU6SQ88_9FABA</name>
<feature type="region of interest" description="Disordered" evidence="1">
    <location>
        <begin position="1"/>
        <end position="35"/>
    </location>
</feature>
<evidence type="ECO:0000313" key="3">
    <source>
        <dbReference type="Proteomes" id="UP001341840"/>
    </source>
</evidence>
<keyword evidence="3" id="KW-1185">Reference proteome</keyword>
<sequence>MDANPQEPKGNDNAGSNNPQERKGKGKRKNELGGCTCNKQSVCVLTFRCICAEYGKDCTEGCLNKRCPCVKDGKSCKVACSCSCENKKRRDDEGGTGSKPKNHQETSADPTSGKPLALPPPPVA</sequence>
<protein>
    <recommendedName>
        <fullName evidence="4">CRC domain-containing protein</fullName>
    </recommendedName>
</protein>
<evidence type="ECO:0000313" key="2">
    <source>
        <dbReference type="EMBL" id="MED6138133.1"/>
    </source>
</evidence>
<reference evidence="2 3" key="1">
    <citation type="journal article" date="2023" name="Plants (Basel)">
        <title>Bridging the Gap: Combining Genomics and Transcriptomics Approaches to Understand Stylosanthes scabra, an Orphan Legume from the Brazilian Caatinga.</title>
        <authorList>
            <person name="Ferreira-Neto J.R.C."/>
            <person name="da Silva M.D."/>
            <person name="Binneck E."/>
            <person name="de Melo N.F."/>
            <person name="da Silva R.H."/>
            <person name="de Melo A.L.T.M."/>
            <person name="Pandolfi V."/>
            <person name="Bustamante F.O."/>
            <person name="Brasileiro-Vidal A.C."/>
            <person name="Benko-Iseppon A.M."/>
        </authorList>
    </citation>
    <scope>NUCLEOTIDE SEQUENCE [LARGE SCALE GENOMIC DNA]</scope>
    <source>
        <tissue evidence="2">Leaves</tissue>
    </source>
</reference>
<evidence type="ECO:0000256" key="1">
    <source>
        <dbReference type="SAM" id="MobiDB-lite"/>
    </source>
</evidence>
<gene>
    <name evidence="2" type="ORF">PIB30_071336</name>
</gene>
<dbReference type="EMBL" id="JASCZI010061237">
    <property type="protein sequence ID" value="MED6138133.1"/>
    <property type="molecule type" value="Genomic_DNA"/>
</dbReference>
<proteinExistence type="predicted"/>
<evidence type="ECO:0008006" key="4">
    <source>
        <dbReference type="Google" id="ProtNLM"/>
    </source>
</evidence>
<feature type="region of interest" description="Disordered" evidence="1">
    <location>
        <begin position="86"/>
        <end position="124"/>
    </location>
</feature>
<dbReference type="Proteomes" id="UP001341840">
    <property type="component" value="Unassembled WGS sequence"/>
</dbReference>